<dbReference type="InterPro" id="IPR029044">
    <property type="entry name" value="Nucleotide-diphossugar_trans"/>
</dbReference>
<dbReference type="Pfam" id="PF13704">
    <property type="entry name" value="Glyco_tranf_2_4"/>
    <property type="match status" value="1"/>
</dbReference>
<dbReference type="SUPFAM" id="SSF53448">
    <property type="entry name" value="Nucleotide-diphospho-sugar transferases"/>
    <property type="match status" value="1"/>
</dbReference>
<dbReference type="OrthoDB" id="9802649at2"/>
<organism evidence="1 2">
    <name type="scientific">Methylobacterium nonmethylotrophicum</name>
    <dbReference type="NCBI Taxonomy" id="1141884"/>
    <lineage>
        <taxon>Bacteria</taxon>
        <taxon>Pseudomonadati</taxon>
        <taxon>Pseudomonadota</taxon>
        <taxon>Alphaproteobacteria</taxon>
        <taxon>Hyphomicrobiales</taxon>
        <taxon>Methylobacteriaceae</taxon>
        <taxon>Methylobacterium</taxon>
    </lineage>
</organism>
<reference evidence="1 2" key="1">
    <citation type="submission" date="2019-04" db="EMBL/GenBank/DDBJ databases">
        <authorList>
            <person name="Feng G."/>
            <person name="Zhu H."/>
        </authorList>
    </citation>
    <scope>NUCLEOTIDE SEQUENCE [LARGE SCALE GENOMIC DNA]</scope>
    <source>
        <strain evidence="1 2">6HR-1</strain>
    </source>
</reference>
<dbReference type="GO" id="GO:0016740">
    <property type="term" value="F:transferase activity"/>
    <property type="evidence" value="ECO:0007669"/>
    <property type="project" value="UniProtKB-KW"/>
</dbReference>
<proteinExistence type="predicted"/>
<dbReference type="EMBL" id="SRLB01000028">
    <property type="protein sequence ID" value="TGD95495.1"/>
    <property type="molecule type" value="Genomic_DNA"/>
</dbReference>
<evidence type="ECO:0000313" key="2">
    <source>
        <dbReference type="Proteomes" id="UP000297535"/>
    </source>
</evidence>
<comment type="caution">
    <text evidence="1">The sequence shown here is derived from an EMBL/GenBank/DDBJ whole genome shotgun (WGS) entry which is preliminary data.</text>
</comment>
<evidence type="ECO:0000313" key="1">
    <source>
        <dbReference type="EMBL" id="TGD95495.1"/>
    </source>
</evidence>
<keyword evidence="1" id="KW-0808">Transferase</keyword>
<dbReference type="AlphaFoldDB" id="A0A4Z0NHM2"/>
<gene>
    <name evidence="1" type="ORF">EU555_27470</name>
</gene>
<dbReference type="Proteomes" id="UP000297535">
    <property type="component" value="Unassembled WGS sequence"/>
</dbReference>
<dbReference type="RefSeq" id="WP_135418578.1">
    <property type="nucleotide sequence ID" value="NZ_SRLB01000028.1"/>
</dbReference>
<sequence length="380" mass="42920">MQIHLYCMCLNEEKIIPYFLAHYRDLITKFYVFDNGSTDRSLDLLAGDERISVAQVATQADSFADTYTSLMNNAWKGSRESADWIVTAEMDEHLHHPDLPAYLGHCRREGVTVLTTVGYNMIAERFPTDPRPLWQQIVRGARATAYDKPAIFDPQAIDEINYGHGRHGASPSGRVAYEARRQVKLLHYKSLGLDHVCERNDILAQGLRKVDLAERHGEHYLRNRAETRADFETIRAHARRVPGLRLDGAPPEPILEDELDLLSRSGLFDAADYLARNPDVAAAGIAPLMHFCTFGWREDRSPNRHFSPSWYRRTYRDSVAEDMNPLLDYVLTGERLGRFPAPHFDPELYRAAEGLPVGVSPLGHLLATERAARSGGEPSA</sequence>
<accession>A0A4Z0NHM2</accession>
<keyword evidence="2" id="KW-1185">Reference proteome</keyword>
<protein>
    <submittedName>
        <fullName evidence="1">Glycosyltransferase family 2 protein</fullName>
    </submittedName>
</protein>
<name>A0A4Z0NHM2_9HYPH</name>